<dbReference type="AlphaFoldDB" id="A0A183P4J7"/>
<evidence type="ECO:0000313" key="2">
    <source>
        <dbReference type="Proteomes" id="UP000269396"/>
    </source>
</evidence>
<sequence length="154" mass="17986">MDLLHSNLNESCSQILISRLSGMSRTTIRDSNTRFPRRAKCVKFTLNKSWKQWLCATRLGYDLKDDLSFALHLLQLFGSETQRNVIRAYQAFSSNVFTRSLLDAELCQLLGELRGKFSLILEYTQLHQYFNTSAMHETVKREKYAPEMYVIFIC</sequence>
<reference evidence="1 2" key="1">
    <citation type="submission" date="2018-11" db="EMBL/GenBank/DDBJ databases">
        <authorList>
            <consortium name="Pathogen Informatics"/>
        </authorList>
    </citation>
    <scope>NUCLEOTIDE SEQUENCE [LARGE SCALE GENOMIC DNA]</scope>
    <source>
        <strain>Denwood</strain>
        <strain evidence="2">Zambia</strain>
    </source>
</reference>
<dbReference type="EMBL" id="UZAL01029571">
    <property type="protein sequence ID" value="VDP49032.1"/>
    <property type="molecule type" value="Genomic_DNA"/>
</dbReference>
<name>A0A183P4J7_9TREM</name>
<keyword evidence="2" id="KW-1185">Reference proteome</keyword>
<accession>A0A183P4J7</accession>
<dbReference type="STRING" id="31246.A0A183P4J7"/>
<gene>
    <name evidence="1" type="ORF">SMTD_LOCUS9283</name>
</gene>
<evidence type="ECO:0000313" key="1">
    <source>
        <dbReference type="EMBL" id="VDP49032.1"/>
    </source>
</evidence>
<organism evidence="1 2">
    <name type="scientific">Schistosoma mattheei</name>
    <dbReference type="NCBI Taxonomy" id="31246"/>
    <lineage>
        <taxon>Eukaryota</taxon>
        <taxon>Metazoa</taxon>
        <taxon>Spiralia</taxon>
        <taxon>Lophotrochozoa</taxon>
        <taxon>Platyhelminthes</taxon>
        <taxon>Trematoda</taxon>
        <taxon>Digenea</taxon>
        <taxon>Strigeidida</taxon>
        <taxon>Schistosomatoidea</taxon>
        <taxon>Schistosomatidae</taxon>
        <taxon>Schistosoma</taxon>
    </lineage>
</organism>
<dbReference type="Proteomes" id="UP000269396">
    <property type="component" value="Unassembled WGS sequence"/>
</dbReference>
<proteinExistence type="predicted"/>
<protein>
    <submittedName>
        <fullName evidence="1">Uncharacterized protein</fullName>
    </submittedName>
</protein>